<feature type="repeat" description="RCC1" evidence="2">
    <location>
        <begin position="461"/>
        <end position="513"/>
    </location>
</feature>
<dbReference type="AlphaFoldDB" id="A0AAD9QNT5"/>
<dbReference type="Proteomes" id="UP001249851">
    <property type="component" value="Unassembled WGS sequence"/>
</dbReference>
<dbReference type="InterPro" id="IPR000408">
    <property type="entry name" value="Reg_chr_condens"/>
</dbReference>
<keyword evidence="1" id="KW-0677">Repeat</keyword>
<evidence type="ECO:0000256" key="3">
    <source>
        <dbReference type="SAM" id="MobiDB-lite"/>
    </source>
</evidence>
<gene>
    <name evidence="4" type="ORF">P5673_012165</name>
</gene>
<sequence length="758" mass="81991">MTSRKLHMLDHFDGLWSKEDVETLVTRQGVVCLHRRLVSNKEGLPIPHTLLELRGPNLPEYERGLTNVSLEEQDEFLNQILYSQLLLARSVCTDSPFYCTLSPRLEVLQRIFCALCNKFHNSSTLKPTCSKNAIRNGSASSTQGKTTPKEKDGASVLIEMGVRTGLSLLFALFRQSWQFSDGQLCNDVLMTACDVLTSIPPLSLAKKSKIPPMGEDCLIQISAFLKGVMSPKSSADAIGRQLACELLLRLHTQRGSLKFLLEWIEIALSVSHSQEKSEEHTGLGISSACLNEVLAEIRDFTDCSASNSPSSSPRKNDSPSLSSQSVLGPPSLYTGLLSLPTAAIHLLREIVRLSGEYKTFCLKSGLGPLNGSKPASNDEVFVWGSNSSHQLAEGSTDKILSAKLSATFGSAQQGSYGRLGLGDSVNQQQLKRVGIDAECGVKHVSSSKGSDGHTLAVTVDGQVYSWGDGDYGKLGHGNSQTHKTPKLIEGILSSRVVCLVTAGYRHSAAVTEDGDLYTWGEGDYGRLGCGDNNSRNVPTLVKDVSNVGHVACGKLGHGDTNRVYKPKVIEGLQGLVIKKVCCGSQFSLALTSTGLVFAWGCGPCLGIGSVDATSARPRLIEELQSTRVIDVAAGDSHCLALSHDFHVYAWGNNSMGQCGQGHCNTPITKPTKVVGLDGVNIHQIVAGTSHSLAWTALPSERRLISWQRPYCVDLGESTFGVLKTFLESNMLGILQEELTAPFDNTRYKDRISFVYFVL</sequence>
<evidence type="ECO:0000256" key="1">
    <source>
        <dbReference type="ARBA" id="ARBA00022737"/>
    </source>
</evidence>
<evidence type="ECO:0000313" key="5">
    <source>
        <dbReference type="Proteomes" id="UP001249851"/>
    </source>
</evidence>
<dbReference type="EMBL" id="JARQWQ010000022">
    <property type="protein sequence ID" value="KAK2564683.1"/>
    <property type="molecule type" value="Genomic_DNA"/>
</dbReference>
<reference evidence="4" key="2">
    <citation type="journal article" date="2023" name="Science">
        <title>Genomic signatures of disease resistance in endangered staghorn corals.</title>
        <authorList>
            <person name="Vollmer S.V."/>
            <person name="Selwyn J.D."/>
            <person name="Despard B.A."/>
            <person name="Roesel C.L."/>
        </authorList>
    </citation>
    <scope>NUCLEOTIDE SEQUENCE</scope>
    <source>
        <strain evidence="4">K2</strain>
    </source>
</reference>
<dbReference type="PROSITE" id="PS00626">
    <property type="entry name" value="RCC1_2"/>
    <property type="match status" value="1"/>
</dbReference>
<keyword evidence="5" id="KW-1185">Reference proteome</keyword>
<feature type="region of interest" description="Disordered" evidence="3">
    <location>
        <begin position="304"/>
        <end position="326"/>
    </location>
</feature>
<feature type="compositionally biased region" description="Low complexity" evidence="3">
    <location>
        <begin position="304"/>
        <end position="323"/>
    </location>
</feature>
<comment type="caution">
    <text evidence="4">The sequence shown here is derived from an EMBL/GenBank/DDBJ whole genome shotgun (WGS) entry which is preliminary data.</text>
</comment>
<reference evidence="4" key="1">
    <citation type="journal article" date="2023" name="G3 (Bethesda)">
        <title>Whole genome assembly and annotation of the endangered Caribbean coral Acropora cervicornis.</title>
        <authorList>
            <person name="Selwyn J.D."/>
            <person name="Vollmer S.V."/>
        </authorList>
    </citation>
    <scope>NUCLEOTIDE SEQUENCE</scope>
    <source>
        <strain evidence="4">K2</strain>
    </source>
</reference>
<dbReference type="InterPro" id="IPR051625">
    <property type="entry name" value="Signaling_Regulatory_Domain"/>
</dbReference>
<feature type="repeat" description="RCC1" evidence="2">
    <location>
        <begin position="514"/>
        <end position="593"/>
    </location>
</feature>
<evidence type="ECO:0000313" key="4">
    <source>
        <dbReference type="EMBL" id="KAK2564683.1"/>
    </source>
</evidence>
<dbReference type="PANTHER" id="PTHR22872">
    <property type="entry name" value="BTK-BINDING PROTEIN-RELATED"/>
    <property type="match status" value="1"/>
</dbReference>
<feature type="repeat" description="RCC1" evidence="2">
    <location>
        <begin position="645"/>
        <end position="697"/>
    </location>
</feature>
<dbReference type="PROSITE" id="PS50012">
    <property type="entry name" value="RCC1_3"/>
    <property type="match status" value="4"/>
</dbReference>
<name>A0AAD9QNT5_ACRCE</name>
<dbReference type="Pfam" id="PF00415">
    <property type="entry name" value="RCC1"/>
    <property type="match status" value="4"/>
</dbReference>
<dbReference type="InterPro" id="IPR009091">
    <property type="entry name" value="RCC1/BLIP-II"/>
</dbReference>
<protein>
    <submittedName>
        <fullName evidence="4">E3 ubiquitin-protein ligase HERC1</fullName>
    </submittedName>
</protein>
<dbReference type="PANTHER" id="PTHR22872:SF6">
    <property type="entry name" value="E3 UBIQUITIN-PROTEIN LIGASE HERC1-RELATED"/>
    <property type="match status" value="1"/>
</dbReference>
<dbReference type="Gene3D" id="2.130.10.30">
    <property type="entry name" value="Regulator of chromosome condensation 1/beta-lactamase-inhibitor protein II"/>
    <property type="match status" value="2"/>
</dbReference>
<evidence type="ECO:0000256" key="2">
    <source>
        <dbReference type="PROSITE-ProRule" id="PRU00235"/>
    </source>
</evidence>
<dbReference type="PRINTS" id="PR00633">
    <property type="entry name" value="RCCNDNSATION"/>
</dbReference>
<feature type="repeat" description="RCC1" evidence="2">
    <location>
        <begin position="594"/>
        <end position="644"/>
    </location>
</feature>
<proteinExistence type="predicted"/>
<dbReference type="SUPFAM" id="SSF50985">
    <property type="entry name" value="RCC1/BLIP-II"/>
    <property type="match status" value="2"/>
</dbReference>
<organism evidence="4 5">
    <name type="scientific">Acropora cervicornis</name>
    <name type="common">Staghorn coral</name>
    <dbReference type="NCBI Taxonomy" id="6130"/>
    <lineage>
        <taxon>Eukaryota</taxon>
        <taxon>Metazoa</taxon>
        <taxon>Cnidaria</taxon>
        <taxon>Anthozoa</taxon>
        <taxon>Hexacorallia</taxon>
        <taxon>Scleractinia</taxon>
        <taxon>Astrocoeniina</taxon>
        <taxon>Acroporidae</taxon>
        <taxon>Acropora</taxon>
    </lineage>
</organism>
<accession>A0AAD9QNT5</accession>